<protein>
    <submittedName>
        <fullName evidence="2">Uncharacterized protein</fullName>
    </submittedName>
</protein>
<feature type="transmembrane region" description="Helical" evidence="1">
    <location>
        <begin position="89"/>
        <end position="107"/>
    </location>
</feature>
<keyword evidence="1" id="KW-0812">Transmembrane</keyword>
<name>A0A811Q634_9POAL</name>
<evidence type="ECO:0000256" key="1">
    <source>
        <dbReference type="SAM" id="Phobius"/>
    </source>
</evidence>
<feature type="transmembrane region" description="Helical" evidence="1">
    <location>
        <begin position="54"/>
        <end position="77"/>
    </location>
</feature>
<sequence>MKTNSHETNMKHEVKVVADQRIKHYKVICFLGVALITWIDKAVLLNRLNEYNNVAAQVCIIYFTVALVSMLLGLTASSFPDSALCAKTVSSNGALQAFLFLNAVVHLHNIDLYSKVRHLGVSWMLTSLVFCIYWVMNQSSSSKVIQIRQAIQLELVPGHQSQGTEQGLSEFENLTKFADHSRRQLQEKLLFLKAEHVYSMI</sequence>
<keyword evidence="3" id="KW-1185">Reference proteome</keyword>
<dbReference type="Proteomes" id="UP000604825">
    <property type="component" value="Unassembled WGS sequence"/>
</dbReference>
<keyword evidence="1" id="KW-0472">Membrane</keyword>
<reference evidence="2" key="1">
    <citation type="submission" date="2020-10" db="EMBL/GenBank/DDBJ databases">
        <authorList>
            <person name="Han B."/>
            <person name="Lu T."/>
            <person name="Zhao Q."/>
            <person name="Huang X."/>
            <person name="Zhao Y."/>
        </authorList>
    </citation>
    <scope>NUCLEOTIDE SEQUENCE</scope>
</reference>
<evidence type="ECO:0000313" key="2">
    <source>
        <dbReference type="EMBL" id="CAD6254511.1"/>
    </source>
</evidence>
<dbReference type="OrthoDB" id="655834at2759"/>
<proteinExistence type="predicted"/>
<dbReference type="EMBL" id="CAJGYO010000009">
    <property type="protein sequence ID" value="CAD6254511.1"/>
    <property type="molecule type" value="Genomic_DNA"/>
</dbReference>
<organism evidence="2 3">
    <name type="scientific">Miscanthus lutarioriparius</name>
    <dbReference type="NCBI Taxonomy" id="422564"/>
    <lineage>
        <taxon>Eukaryota</taxon>
        <taxon>Viridiplantae</taxon>
        <taxon>Streptophyta</taxon>
        <taxon>Embryophyta</taxon>
        <taxon>Tracheophyta</taxon>
        <taxon>Spermatophyta</taxon>
        <taxon>Magnoliopsida</taxon>
        <taxon>Liliopsida</taxon>
        <taxon>Poales</taxon>
        <taxon>Poaceae</taxon>
        <taxon>PACMAD clade</taxon>
        <taxon>Panicoideae</taxon>
        <taxon>Andropogonodae</taxon>
        <taxon>Andropogoneae</taxon>
        <taxon>Saccharinae</taxon>
        <taxon>Miscanthus</taxon>
    </lineage>
</organism>
<evidence type="ECO:0000313" key="3">
    <source>
        <dbReference type="Proteomes" id="UP000604825"/>
    </source>
</evidence>
<keyword evidence="1" id="KW-1133">Transmembrane helix</keyword>
<dbReference type="AlphaFoldDB" id="A0A811Q634"/>
<feature type="transmembrane region" description="Helical" evidence="1">
    <location>
        <begin position="27"/>
        <end position="48"/>
    </location>
</feature>
<comment type="caution">
    <text evidence="2">The sequence shown here is derived from an EMBL/GenBank/DDBJ whole genome shotgun (WGS) entry which is preliminary data.</text>
</comment>
<feature type="transmembrane region" description="Helical" evidence="1">
    <location>
        <begin position="119"/>
        <end position="136"/>
    </location>
</feature>
<accession>A0A811Q634</accession>
<gene>
    <name evidence="2" type="ORF">NCGR_LOCUS38114</name>
</gene>